<feature type="compositionally biased region" description="Low complexity" evidence="1">
    <location>
        <begin position="184"/>
        <end position="195"/>
    </location>
</feature>
<dbReference type="EnsemblPlants" id="Zm00001eb219760_T001">
    <property type="protein sequence ID" value="Zm00001eb219760_P001"/>
    <property type="gene ID" value="Zm00001eb219760"/>
</dbReference>
<evidence type="ECO:0000313" key="3">
    <source>
        <dbReference type="Proteomes" id="UP000007305"/>
    </source>
</evidence>
<reference evidence="3" key="1">
    <citation type="journal article" date="2009" name="Science">
        <title>The B73 maize genome: complexity, diversity, and dynamics.</title>
        <authorList>
            <person name="Schnable P.S."/>
            <person name="Ware D."/>
            <person name="Fulton R.S."/>
            <person name="Stein J.C."/>
            <person name="Wei F."/>
            <person name="Pasternak S."/>
            <person name="Liang C."/>
            <person name="Zhang J."/>
            <person name="Fulton L."/>
            <person name="Graves T.A."/>
            <person name="Minx P."/>
            <person name="Reily A.D."/>
            <person name="Courtney L."/>
            <person name="Kruchowski S.S."/>
            <person name="Tomlinson C."/>
            <person name="Strong C."/>
            <person name="Delehaunty K."/>
            <person name="Fronick C."/>
            <person name="Courtney B."/>
            <person name="Rock S.M."/>
            <person name="Belter E."/>
            <person name="Du F."/>
            <person name="Kim K."/>
            <person name="Abbott R.M."/>
            <person name="Cotton M."/>
            <person name="Levy A."/>
            <person name="Marchetto P."/>
            <person name="Ochoa K."/>
            <person name="Jackson S.M."/>
            <person name="Gillam B."/>
            <person name="Chen W."/>
            <person name="Yan L."/>
            <person name="Higginbotham J."/>
            <person name="Cardenas M."/>
            <person name="Waligorski J."/>
            <person name="Applebaum E."/>
            <person name="Phelps L."/>
            <person name="Falcone J."/>
            <person name="Kanchi K."/>
            <person name="Thane T."/>
            <person name="Scimone A."/>
            <person name="Thane N."/>
            <person name="Henke J."/>
            <person name="Wang T."/>
            <person name="Ruppert J."/>
            <person name="Shah N."/>
            <person name="Rotter K."/>
            <person name="Hodges J."/>
            <person name="Ingenthron E."/>
            <person name="Cordes M."/>
            <person name="Kohlberg S."/>
            <person name="Sgro J."/>
            <person name="Delgado B."/>
            <person name="Mead K."/>
            <person name="Chinwalla A."/>
            <person name="Leonard S."/>
            <person name="Crouse K."/>
            <person name="Collura K."/>
            <person name="Kudrna D."/>
            <person name="Currie J."/>
            <person name="He R."/>
            <person name="Angelova A."/>
            <person name="Rajasekar S."/>
            <person name="Mueller T."/>
            <person name="Lomeli R."/>
            <person name="Scara G."/>
            <person name="Ko A."/>
            <person name="Delaney K."/>
            <person name="Wissotski M."/>
            <person name="Lopez G."/>
            <person name="Campos D."/>
            <person name="Braidotti M."/>
            <person name="Ashley E."/>
            <person name="Golser W."/>
            <person name="Kim H."/>
            <person name="Lee S."/>
            <person name="Lin J."/>
            <person name="Dujmic Z."/>
            <person name="Kim W."/>
            <person name="Talag J."/>
            <person name="Zuccolo A."/>
            <person name="Fan C."/>
            <person name="Sebastian A."/>
            <person name="Kramer M."/>
            <person name="Spiegel L."/>
            <person name="Nascimento L."/>
            <person name="Zutavern T."/>
            <person name="Miller B."/>
            <person name="Ambroise C."/>
            <person name="Muller S."/>
            <person name="Spooner W."/>
            <person name="Narechania A."/>
            <person name="Ren L."/>
            <person name="Wei S."/>
            <person name="Kumari S."/>
            <person name="Faga B."/>
            <person name="Levy M.J."/>
            <person name="McMahan L."/>
            <person name="Van Buren P."/>
            <person name="Vaughn M.W."/>
            <person name="Ying K."/>
            <person name="Yeh C.-T."/>
            <person name="Emrich S.J."/>
            <person name="Jia Y."/>
            <person name="Kalyanaraman A."/>
            <person name="Hsia A.-P."/>
            <person name="Barbazuk W.B."/>
            <person name="Baucom R.S."/>
            <person name="Brutnell T.P."/>
            <person name="Carpita N.C."/>
            <person name="Chaparro C."/>
            <person name="Chia J.-M."/>
            <person name="Deragon J.-M."/>
            <person name="Estill J.C."/>
            <person name="Fu Y."/>
            <person name="Jeddeloh J.A."/>
            <person name="Han Y."/>
            <person name="Lee H."/>
            <person name="Li P."/>
            <person name="Lisch D.R."/>
            <person name="Liu S."/>
            <person name="Liu Z."/>
            <person name="Nagel D.H."/>
            <person name="McCann M.C."/>
            <person name="SanMiguel P."/>
            <person name="Myers A.M."/>
            <person name="Nettleton D."/>
            <person name="Nguyen J."/>
            <person name="Penning B.W."/>
            <person name="Ponnala L."/>
            <person name="Schneider K.L."/>
            <person name="Schwartz D.C."/>
            <person name="Sharma A."/>
            <person name="Soderlund C."/>
            <person name="Springer N.M."/>
            <person name="Sun Q."/>
            <person name="Wang H."/>
            <person name="Waterman M."/>
            <person name="Westerman R."/>
            <person name="Wolfgruber T.K."/>
            <person name="Yang L."/>
            <person name="Yu Y."/>
            <person name="Zhang L."/>
            <person name="Zhou S."/>
            <person name="Zhu Q."/>
            <person name="Bennetzen J.L."/>
            <person name="Dawe R.K."/>
            <person name="Jiang J."/>
            <person name="Jiang N."/>
            <person name="Presting G.G."/>
            <person name="Wessler S.R."/>
            <person name="Aluru S."/>
            <person name="Martienssen R.A."/>
            <person name="Clifton S.W."/>
            <person name="McCombie W.R."/>
            <person name="Wing R.A."/>
            <person name="Wilson R.K."/>
        </authorList>
    </citation>
    <scope>NUCLEOTIDE SEQUENCE [LARGE SCALE GENOMIC DNA]</scope>
    <source>
        <strain evidence="3">cv. B73</strain>
    </source>
</reference>
<evidence type="ECO:0000256" key="1">
    <source>
        <dbReference type="SAM" id="MobiDB-lite"/>
    </source>
</evidence>
<organism evidence="2 3">
    <name type="scientific">Zea mays</name>
    <name type="common">Maize</name>
    <dbReference type="NCBI Taxonomy" id="4577"/>
    <lineage>
        <taxon>Eukaryota</taxon>
        <taxon>Viridiplantae</taxon>
        <taxon>Streptophyta</taxon>
        <taxon>Embryophyta</taxon>
        <taxon>Tracheophyta</taxon>
        <taxon>Spermatophyta</taxon>
        <taxon>Magnoliopsida</taxon>
        <taxon>Liliopsida</taxon>
        <taxon>Poales</taxon>
        <taxon>Poaceae</taxon>
        <taxon>PACMAD clade</taxon>
        <taxon>Panicoideae</taxon>
        <taxon>Andropogonodae</taxon>
        <taxon>Andropogoneae</taxon>
        <taxon>Tripsacinae</taxon>
        <taxon>Zea</taxon>
    </lineage>
</organism>
<sequence>MRARDHEQVASLALQELMTAVDAGGGTMVDNSVSSGSSNKLLGPRRRSTYYGRGARNSAPAVAEAPSDASFEFSAVVSYSSASPASMVFSDGQLRAHQFPAVRSSAGSSQAMSPVRSSSVGSRYTSTKQQQAGVTGTKKRVSFATDKAAAAKASAGQRDKKSGGLLGCMGSACGPSRDQAVEPAARNANRKVVAV</sequence>
<proteinExistence type="predicted"/>
<reference evidence="2" key="2">
    <citation type="submission" date="2019-07" db="EMBL/GenBank/DDBJ databases">
        <authorList>
            <person name="Seetharam A."/>
            <person name="Woodhouse M."/>
            <person name="Cannon E."/>
        </authorList>
    </citation>
    <scope>NUCLEOTIDE SEQUENCE [LARGE SCALE GENOMIC DNA]</scope>
    <source>
        <strain evidence="2">cv. B73</strain>
    </source>
</reference>
<dbReference type="FunCoup" id="A0A804U6J6">
    <property type="interactions" value="505"/>
</dbReference>
<reference evidence="2" key="3">
    <citation type="submission" date="2021-05" db="UniProtKB">
        <authorList>
            <consortium name="EnsemblPlants"/>
        </authorList>
    </citation>
    <scope>IDENTIFICATION</scope>
    <source>
        <strain evidence="2">cv. B73</strain>
    </source>
</reference>
<feature type="compositionally biased region" description="Polar residues" evidence="1">
    <location>
        <begin position="29"/>
        <end position="40"/>
    </location>
</feature>
<dbReference type="Gramene" id="Zm00001eb219760_T001">
    <property type="protein sequence ID" value="Zm00001eb219760_P001"/>
    <property type="gene ID" value="Zm00001eb219760"/>
</dbReference>
<feature type="region of interest" description="Disordered" evidence="1">
    <location>
        <begin position="104"/>
        <end position="195"/>
    </location>
</feature>
<dbReference type="Proteomes" id="UP000007305">
    <property type="component" value="Chromosome 5"/>
</dbReference>
<dbReference type="AlphaFoldDB" id="A0A804U6J6"/>
<evidence type="ECO:0000313" key="2">
    <source>
        <dbReference type="EnsemblPlants" id="Zm00001eb219760_P001"/>
    </source>
</evidence>
<name>A0A804U6J6_MAIZE</name>
<accession>A0A804U6J6</accession>
<feature type="compositionally biased region" description="Polar residues" evidence="1">
    <location>
        <begin position="105"/>
        <end position="134"/>
    </location>
</feature>
<protein>
    <submittedName>
        <fullName evidence="2">Uncharacterized protein</fullName>
    </submittedName>
</protein>
<dbReference type="InParanoid" id="A0A804U6J6"/>
<feature type="region of interest" description="Disordered" evidence="1">
    <location>
        <begin position="25"/>
        <end position="59"/>
    </location>
</feature>
<keyword evidence="3" id="KW-1185">Reference proteome</keyword>